<keyword evidence="8" id="KW-1185">Reference proteome</keyword>
<feature type="region of interest" description="Disordered" evidence="5">
    <location>
        <begin position="310"/>
        <end position="335"/>
    </location>
</feature>
<feature type="transmembrane region" description="Helical" evidence="6">
    <location>
        <begin position="250"/>
        <end position="272"/>
    </location>
</feature>
<evidence type="ECO:0000313" key="7">
    <source>
        <dbReference type="EMBL" id="KAK0670909.1"/>
    </source>
</evidence>
<feature type="compositionally biased region" description="Polar residues" evidence="5">
    <location>
        <begin position="313"/>
        <end position="327"/>
    </location>
</feature>
<sequence length="349" mass="38912">MPAHNTSPNLQTAFDIVTALPYLYHRTCILKLPSRIDYRNWPDSLAWPDCHPAYIAIRPHSRKCPGSASERANDAMSFTNAPVTRTLVVGLIGSSIAASLLDIKHYFYISIGTHILRYHQLWRVLAYQLCYLNSSEVLFGAMALYNMRTIEQRWGSRKYASFILVTALFTSIVPPLILMVFLRPLSFGVLDFLPAGPTPIIFAILAQYHAMIPHMYKYKVALATGPPTGQDSTALTFSDKSTKYMMAGQLAMSQFPGSLLGALVGWLVGYAWRNEALPGALTRWRVPGWIVGMRGQKTNAEFENMRRRLESEGASTGTASGIQQQADSAEGNRRRTMGQQLIDEVRGAF</sequence>
<feature type="transmembrane region" description="Helical" evidence="6">
    <location>
        <begin position="126"/>
        <end position="147"/>
    </location>
</feature>
<proteinExistence type="predicted"/>
<dbReference type="InterPro" id="IPR035952">
    <property type="entry name" value="Rhomboid-like_sf"/>
</dbReference>
<reference evidence="7" key="1">
    <citation type="submission" date="2023-06" db="EMBL/GenBank/DDBJ databases">
        <title>Genome-scale phylogeny and comparative genomics of the fungal order Sordariales.</title>
        <authorList>
            <consortium name="Lawrence Berkeley National Laboratory"/>
            <person name="Hensen N."/>
            <person name="Bonometti L."/>
            <person name="Westerberg I."/>
            <person name="Brannstrom I.O."/>
            <person name="Guillou S."/>
            <person name="Cros-Aarteil S."/>
            <person name="Calhoun S."/>
            <person name="Haridas S."/>
            <person name="Kuo A."/>
            <person name="Mondo S."/>
            <person name="Pangilinan J."/>
            <person name="Riley R."/>
            <person name="Labutti K."/>
            <person name="Andreopoulos B."/>
            <person name="Lipzen A."/>
            <person name="Chen C."/>
            <person name="Yanf M."/>
            <person name="Daum C."/>
            <person name="Ng V."/>
            <person name="Clum A."/>
            <person name="Steindorff A."/>
            <person name="Ohm R."/>
            <person name="Martin F."/>
            <person name="Silar P."/>
            <person name="Natvig D."/>
            <person name="Lalanne C."/>
            <person name="Gautier V."/>
            <person name="Ament-Velasquez S.L."/>
            <person name="Kruys A."/>
            <person name="Hutchinson M.I."/>
            <person name="Powell A.J."/>
            <person name="Barry K."/>
            <person name="Miller A.N."/>
            <person name="Grigoriev I.V."/>
            <person name="Debuchy R."/>
            <person name="Gladieux P."/>
            <person name="Thoren M.H."/>
            <person name="Johannesson H."/>
        </authorList>
    </citation>
    <scope>NUCLEOTIDE SEQUENCE</scope>
    <source>
        <strain evidence="7">CBS 307.81</strain>
    </source>
</reference>
<gene>
    <name evidence="7" type="ORF">QBC41DRAFT_316787</name>
</gene>
<keyword evidence="4 6" id="KW-0472">Membrane</keyword>
<dbReference type="SUPFAM" id="SSF144091">
    <property type="entry name" value="Rhomboid-like"/>
    <property type="match status" value="1"/>
</dbReference>
<dbReference type="GO" id="GO:0016020">
    <property type="term" value="C:membrane"/>
    <property type="evidence" value="ECO:0007669"/>
    <property type="project" value="UniProtKB-SubCell"/>
</dbReference>
<organism evidence="7 8">
    <name type="scientific">Cercophora samala</name>
    <dbReference type="NCBI Taxonomy" id="330535"/>
    <lineage>
        <taxon>Eukaryota</taxon>
        <taxon>Fungi</taxon>
        <taxon>Dikarya</taxon>
        <taxon>Ascomycota</taxon>
        <taxon>Pezizomycotina</taxon>
        <taxon>Sordariomycetes</taxon>
        <taxon>Sordariomycetidae</taxon>
        <taxon>Sordariales</taxon>
        <taxon>Lasiosphaeriaceae</taxon>
        <taxon>Cercophora</taxon>
    </lineage>
</organism>
<dbReference type="PANTHER" id="PTHR43066">
    <property type="entry name" value="RHOMBOID-RELATED PROTEIN"/>
    <property type="match status" value="1"/>
</dbReference>
<feature type="transmembrane region" description="Helical" evidence="6">
    <location>
        <begin position="159"/>
        <end position="181"/>
    </location>
</feature>
<dbReference type="Gene3D" id="1.20.1540.10">
    <property type="entry name" value="Rhomboid-like"/>
    <property type="match status" value="1"/>
</dbReference>
<name>A0AA40DEP7_9PEZI</name>
<comment type="caution">
    <text evidence="7">The sequence shown here is derived from an EMBL/GenBank/DDBJ whole genome shotgun (WGS) entry which is preliminary data.</text>
</comment>
<evidence type="ECO:0000256" key="6">
    <source>
        <dbReference type="SAM" id="Phobius"/>
    </source>
</evidence>
<evidence type="ECO:0000256" key="1">
    <source>
        <dbReference type="ARBA" id="ARBA00004141"/>
    </source>
</evidence>
<evidence type="ECO:0000313" key="8">
    <source>
        <dbReference type="Proteomes" id="UP001174997"/>
    </source>
</evidence>
<evidence type="ECO:0008006" key="9">
    <source>
        <dbReference type="Google" id="ProtNLM"/>
    </source>
</evidence>
<evidence type="ECO:0000256" key="2">
    <source>
        <dbReference type="ARBA" id="ARBA00022692"/>
    </source>
</evidence>
<dbReference type="AlphaFoldDB" id="A0AA40DEP7"/>
<dbReference type="SMART" id="SM01160">
    <property type="entry name" value="DUF1751"/>
    <property type="match status" value="1"/>
</dbReference>
<feature type="transmembrane region" description="Helical" evidence="6">
    <location>
        <begin position="187"/>
        <end position="208"/>
    </location>
</feature>
<dbReference type="GO" id="GO:0004252">
    <property type="term" value="F:serine-type endopeptidase activity"/>
    <property type="evidence" value="ECO:0007669"/>
    <property type="project" value="TreeGrafter"/>
</dbReference>
<feature type="transmembrane region" description="Helical" evidence="6">
    <location>
        <begin position="86"/>
        <end position="106"/>
    </location>
</feature>
<evidence type="ECO:0000256" key="5">
    <source>
        <dbReference type="SAM" id="MobiDB-lite"/>
    </source>
</evidence>
<dbReference type="EMBL" id="JAULSY010000026">
    <property type="protein sequence ID" value="KAK0670909.1"/>
    <property type="molecule type" value="Genomic_DNA"/>
</dbReference>
<dbReference type="PANTHER" id="PTHR43066:SF21">
    <property type="entry name" value="UBIQUITIN-ASSOCIATED DOMAIN-CONTAINING PROTEIN 2"/>
    <property type="match status" value="1"/>
</dbReference>
<comment type="subcellular location">
    <subcellularLocation>
        <location evidence="1">Membrane</location>
        <topology evidence="1">Multi-pass membrane protein</topology>
    </subcellularLocation>
</comment>
<protein>
    <recommendedName>
        <fullName evidence="9">Peptidase S54 rhomboid domain-containing protein</fullName>
    </recommendedName>
</protein>
<dbReference type="Proteomes" id="UP001174997">
    <property type="component" value="Unassembled WGS sequence"/>
</dbReference>
<evidence type="ECO:0000256" key="3">
    <source>
        <dbReference type="ARBA" id="ARBA00022989"/>
    </source>
</evidence>
<accession>A0AA40DEP7</accession>
<keyword evidence="3 6" id="KW-1133">Transmembrane helix</keyword>
<keyword evidence="2 6" id="KW-0812">Transmembrane</keyword>
<evidence type="ECO:0000256" key="4">
    <source>
        <dbReference type="ARBA" id="ARBA00023136"/>
    </source>
</evidence>